<evidence type="ECO:0008006" key="3">
    <source>
        <dbReference type="Google" id="ProtNLM"/>
    </source>
</evidence>
<comment type="caution">
    <text evidence="1">The sequence shown here is derived from an EMBL/GenBank/DDBJ whole genome shotgun (WGS) entry which is preliminary data.</text>
</comment>
<dbReference type="AlphaFoldDB" id="A0AAQ4ETY4"/>
<evidence type="ECO:0000313" key="2">
    <source>
        <dbReference type="Proteomes" id="UP001321473"/>
    </source>
</evidence>
<name>A0AAQ4ETY4_AMBAM</name>
<sequence>MQRTTPRNFAASNTSVAFAPNRFLLRQRGSVCSNRDPSLGRRLFYRGFITPEVGGISKDKDIRSVLWLSTREAVYHKSTCLPSKNSGNYNQLVMLSRETMKVVQALYECTAGLSETCQHIAALLFAGVDLKTPSTTDQQCAWIVPY</sequence>
<keyword evidence="2" id="KW-1185">Reference proteome</keyword>
<accession>A0AAQ4ETY4</accession>
<proteinExistence type="predicted"/>
<dbReference type="Proteomes" id="UP001321473">
    <property type="component" value="Unassembled WGS sequence"/>
</dbReference>
<protein>
    <recommendedName>
        <fullName evidence="3">SWIM-type domain-containing protein</fullName>
    </recommendedName>
</protein>
<organism evidence="1 2">
    <name type="scientific">Amblyomma americanum</name>
    <name type="common">Lone star tick</name>
    <dbReference type="NCBI Taxonomy" id="6943"/>
    <lineage>
        <taxon>Eukaryota</taxon>
        <taxon>Metazoa</taxon>
        <taxon>Ecdysozoa</taxon>
        <taxon>Arthropoda</taxon>
        <taxon>Chelicerata</taxon>
        <taxon>Arachnida</taxon>
        <taxon>Acari</taxon>
        <taxon>Parasitiformes</taxon>
        <taxon>Ixodida</taxon>
        <taxon>Ixodoidea</taxon>
        <taxon>Ixodidae</taxon>
        <taxon>Amblyomminae</taxon>
        <taxon>Amblyomma</taxon>
    </lineage>
</organism>
<dbReference type="EMBL" id="JARKHS020010956">
    <property type="protein sequence ID" value="KAK8778264.1"/>
    <property type="molecule type" value="Genomic_DNA"/>
</dbReference>
<evidence type="ECO:0000313" key="1">
    <source>
        <dbReference type="EMBL" id="KAK8778264.1"/>
    </source>
</evidence>
<gene>
    <name evidence="1" type="ORF">V5799_020395</name>
</gene>
<reference evidence="1 2" key="1">
    <citation type="journal article" date="2023" name="Arcadia Sci">
        <title>De novo assembly of a long-read Amblyomma americanum tick genome.</title>
        <authorList>
            <person name="Chou S."/>
            <person name="Poskanzer K.E."/>
            <person name="Rollins M."/>
            <person name="Thuy-Boun P.S."/>
        </authorList>
    </citation>
    <scope>NUCLEOTIDE SEQUENCE [LARGE SCALE GENOMIC DNA]</scope>
    <source>
        <strain evidence="1">F_SG_1</strain>
        <tissue evidence="1">Salivary glands</tissue>
    </source>
</reference>